<comment type="similarity">
    <text evidence="2">Belongs to the metallo-dependent hydrolases superfamily. Adenosine and AMP deaminases family.</text>
</comment>
<evidence type="ECO:0000256" key="4">
    <source>
        <dbReference type="ARBA" id="ARBA00022801"/>
    </source>
</evidence>
<evidence type="ECO:0000259" key="6">
    <source>
        <dbReference type="Pfam" id="PF00962"/>
    </source>
</evidence>
<dbReference type="PANTHER" id="PTHR43114:SF6">
    <property type="entry name" value="ADENINE DEAMINASE"/>
    <property type="match status" value="1"/>
</dbReference>
<keyword evidence="3" id="KW-0479">Metal-binding</keyword>
<accession>A0ABS1VC87</accession>
<evidence type="ECO:0000313" key="7">
    <source>
        <dbReference type="EMBL" id="MBL6459296.1"/>
    </source>
</evidence>
<proteinExistence type="inferred from homology"/>
<evidence type="ECO:0000256" key="5">
    <source>
        <dbReference type="ARBA" id="ARBA00022833"/>
    </source>
</evidence>
<evidence type="ECO:0000256" key="1">
    <source>
        <dbReference type="ARBA" id="ARBA00001947"/>
    </source>
</evidence>
<dbReference type="Gene3D" id="3.20.20.140">
    <property type="entry name" value="Metal-dependent hydrolases"/>
    <property type="match status" value="1"/>
</dbReference>
<keyword evidence="8" id="KW-1185">Reference proteome</keyword>
<evidence type="ECO:0000313" key="8">
    <source>
        <dbReference type="Proteomes" id="UP000606490"/>
    </source>
</evidence>
<sequence length="181" mass="19936">MALGIDSAETGYPPRKFARLFQKARTMGLKLVAHAGFEGPPRDIEEAIDFLQVDRLDHGNRVYERPELARRLGDAGTAVTVCPRAEVQLGVVASLAEHPVRRMLVDGMRPSLHSDDPAWFGSATENYIALAQENALTRSEVRQLVRNSFTTSFLPASSVRLHLAELDAKAEGSLRGTNDRL</sequence>
<gene>
    <name evidence="7" type="ORF">JMJ55_28650</name>
</gene>
<dbReference type="EMBL" id="JAEUXJ010000032">
    <property type="protein sequence ID" value="MBL6459296.1"/>
    <property type="molecule type" value="Genomic_DNA"/>
</dbReference>
<dbReference type="Pfam" id="PF00962">
    <property type="entry name" value="A_deaminase"/>
    <property type="match status" value="1"/>
</dbReference>
<dbReference type="InterPro" id="IPR032466">
    <property type="entry name" value="Metal_Hydrolase"/>
</dbReference>
<evidence type="ECO:0000256" key="2">
    <source>
        <dbReference type="ARBA" id="ARBA00006676"/>
    </source>
</evidence>
<dbReference type="Proteomes" id="UP000606490">
    <property type="component" value="Unassembled WGS sequence"/>
</dbReference>
<name>A0ABS1VC87_9PROT</name>
<keyword evidence="4" id="KW-0378">Hydrolase</keyword>
<comment type="cofactor">
    <cofactor evidence="1">
        <name>Zn(2+)</name>
        <dbReference type="ChEBI" id="CHEBI:29105"/>
    </cofactor>
</comment>
<dbReference type="InterPro" id="IPR006330">
    <property type="entry name" value="Ado/ade_deaminase"/>
</dbReference>
<dbReference type="SUPFAM" id="SSF51556">
    <property type="entry name" value="Metallo-dependent hydrolases"/>
    <property type="match status" value="1"/>
</dbReference>
<keyword evidence="5" id="KW-0862">Zinc</keyword>
<dbReference type="InterPro" id="IPR001365">
    <property type="entry name" value="A_deaminase_dom"/>
</dbReference>
<evidence type="ECO:0000256" key="3">
    <source>
        <dbReference type="ARBA" id="ARBA00022723"/>
    </source>
</evidence>
<dbReference type="PANTHER" id="PTHR43114">
    <property type="entry name" value="ADENINE DEAMINASE"/>
    <property type="match status" value="1"/>
</dbReference>
<organism evidence="7 8">
    <name type="scientific">Belnapia mucosa</name>
    <dbReference type="NCBI Taxonomy" id="2804532"/>
    <lineage>
        <taxon>Bacteria</taxon>
        <taxon>Pseudomonadati</taxon>
        <taxon>Pseudomonadota</taxon>
        <taxon>Alphaproteobacteria</taxon>
        <taxon>Acetobacterales</taxon>
        <taxon>Roseomonadaceae</taxon>
        <taxon>Belnapia</taxon>
    </lineage>
</organism>
<reference evidence="7 8" key="1">
    <citation type="submission" date="2021-01" db="EMBL/GenBank/DDBJ databases">
        <title>Belnapia mucosa sp. nov. and Belnapia arida sp. nov., isolated from the Tabernas Desert (Almeria, Spain).</title>
        <authorList>
            <person name="Molina-Menor E."/>
            <person name="Vidal-Verdu A."/>
            <person name="Calonge A."/>
            <person name="Satari L."/>
            <person name="Pereto Magraner J."/>
            <person name="Porcar Miralles M."/>
        </authorList>
    </citation>
    <scope>NUCLEOTIDE SEQUENCE [LARGE SCALE GENOMIC DNA]</scope>
    <source>
        <strain evidence="7 8">T6</strain>
    </source>
</reference>
<feature type="domain" description="Adenosine deaminase" evidence="6">
    <location>
        <begin position="2"/>
        <end position="160"/>
    </location>
</feature>
<dbReference type="RefSeq" id="WP_202829025.1">
    <property type="nucleotide sequence ID" value="NZ_JAEUXJ010000032.1"/>
</dbReference>
<protein>
    <recommendedName>
        <fullName evidence="6">Adenosine deaminase domain-containing protein</fullName>
    </recommendedName>
</protein>
<comment type="caution">
    <text evidence="7">The sequence shown here is derived from an EMBL/GenBank/DDBJ whole genome shotgun (WGS) entry which is preliminary data.</text>
</comment>